<dbReference type="InterPro" id="IPR013785">
    <property type="entry name" value="Aldolase_TIM"/>
</dbReference>
<feature type="binding site" evidence="11">
    <location>
        <position position="293"/>
    </location>
    <ligand>
        <name>substrate</name>
    </ligand>
</feature>
<feature type="region of interest" description="Disordered" evidence="12">
    <location>
        <begin position="17"/>
        <end position="46"/>
    </location>
</feature>
<dbReference type="EC" id="1.3.5.2" evidence="11"/>
<keyword evidence="5 11" id="KW-0285">Flavoprotein</keyword>
<comment type="similarity">
    <text evidence="4 11">Belongs to the dihydroorotate dehydrogenase family. Type 2 subfamily.</text>
</comment>
<comment type="caution">
    <text evidence="14">The sequence shown here is derived from an EMBL/GenBank/DDBJ whole genome shotgun (WGS) entry which is preliminary data.</text>
</comment>
<feature type="compositionally biased region" description="Basic residues" evidence="12">
    <location>
        <begin position="24"/>
        <end position="37"/>
    </location>
</feature>
<keyword evidence="11" id="KW-1003">Cell membrane</keyword>
<proteinExistence type="inferred from homology"/>
<keyword evidence="7 11" id="KW-0665">Pyrimidine biosynthesis</keyword>
<feature type="binding site" evidence="11">
    <location>
        <position position="257"/>
    </location>
    <ligand>
        <name>FMN</name>
        <dbReference type="ChEBI" id="CHEBI:58210"/>
    </ligand>
</feature>
<dbReference type="GO" id="GO:0044205">
    <property type="term" value="P:'de novo' UMP biosynthetic process"/>
    <property type="evidence" value="ECO:0007669"/>
    <property type="project" value="UniProtKB-UniRule"/>
</dbReference>
<evidence type="ECO:0000256" key="4">
    <source>
        <dbReference type="ARBA" id="ARBA00005359"/>
    </source>
</evidence>
<comment type="subunit">
    <text evidence="11">Monomer.</text>
</comment>
<evidence type="ECO:0000313" key="15">
    <source>
        <dbReference type="Proteomes" id="UP000766595"/>
    </source>
</evidence>
<dbReference type="GO" id="GO:0106430">
    <property type="term" value="F:dihydroorotate dehydrogenase (quinone) activity"/>
    <property type="evidence" value="ECO:0007669"/>
    <property type="project" value="UniProtKB-EC"/>
</dbReference>
<feature type="binding site" evidence="11">
    <location>
        <begin position="179"/>
        <end position="183"/>
    </location>
    <ligand>
        <name>FMN</name>
        <dbReference type="ChEBI" id="CHEBI:58210"/>
    </ligand>
</feature>
<dbReference type="Pfam" id="PF01180">
    <property type="entry name" value="DHO_dh"/>
    <property type="match status" value="1"/>
</dbReference>
<feature type="binding site" evidence="11">
    <location>
        <begin position="228"/>
        <end position="232"/>
    </location>
    <ligand>
        <name>substrate</name>
    </ligand>
</feature>
<dbReference type="SUPFAM" id="SSF51395">
    <property type="entry name" value="FMN-linked oxidoreductases"/>
    <property type="match status" value="1"/>
</dbReference>
<feature type="binding site" evidence="11">
    <location>
        <position position="288"/>
    </location>
    <ligand>
        <name>FMN</name>
        <dbReference type="ChEBI" id="CHEBI:58210"/>
    </ligand>
</feature>
<evidence type="ECO:0000256" key="9">
    <source>
        <dbReference type="ARBA" id="ARBA00023136"/>
    </source>
</evidence>
<comment type="function">
    <text evidence="1 11">Catalyzes the conversion of dihydroorotate to orotate with quinone as electron acceptor.</text>
</comment>
<evidence type="ECO:0000256" key="2">
    <source>
        <dbReference type="ARBA" id="ARBA00004370"/>
    </source>
</evidence>
<dbReference type="GO" id="GO:0005737">
    <property type="term" value="C:cytoplasm"/>
    <property type="evidence" value="ECO:0007669"/>
    <property type="project" value="InterPro"/>
</dbReference>
<dbReference type="EMBL" id="JAHHZF010000011">
    <property type="protein sequence ID" value="MBT9292044.1"/>
    <property type="molecule type" value="Genomic_DNA"/>
</dbReference>
<dbReference type="GO" id="GO:0005886">
    <property type="term" value="C:plasma membrane"/>
    <property type="evidence" value="ECO:0007669"/>
    <property type="project" value="UniProtKB-SubCell"/>
</dbReference>
<feature type="binding site" evidence="11">
    <location>
        <position position="288"/>
    </location>
    <ligand>
        <name>substrate</name>
    </ligand>
</feature>
<evidence type="ECO:0000256" key="6">
    <source>
        <dbReference type="ARBA" id="ARBA00022643"/>
    </source>
</evidence>
<keyword evidence="8 11" id="KW-0560">Oxidoreductase</keyword>
<keyword evidence="15" id="KW-1185">Reference proteome</keyword>
<comment type="pathway">
    <text evidence="3 11">Pyrimidine metabolism; UMP biosynthesis via de novo pathway; orotate from (S)-dihydroorotate (quinone route): step 1/1.</text>
</comment>
<evidence type="ECO:0000256" key="11">
    <source>
        <dbReference type="HAMAP-Rule" id="MF_00225"/>
    </source>
</evidence>
<dbReference type="PANTHER" id="PTHR48109">
    <property type="entry name" value="DIHYDROOROTATE DEHYDROGENASE (QUINONE), MITOCHONDRIAL-RELATED"/>
    <property type="match status" value="1"/>
</dbReference>
<dbReference type="NCBIfam" id="NF003652">
    <property type="entry name" value="PRK05286.2-5"/>
    <property type="match status" value="1"/>
</dbReference>
<evidence type="ECO:0000256" key="5">
    <source>
        <dbReference type="ARBA" id="ARBA00022630"/>
    </source>
</evidence>
<feature type="binding site" evidence="11">
    <location>
        <position position="412"/>
    </location>
    <ligand>
        <name>FMN</name>
        <dbReference type="ChEBI" id="CHEBI:58210"/>
    </ligand>
</feature>
<evidence type="ECO:0000256" key="1">
    <source>
        <dbReference type="ARBA" id="ARBA00003125"/>
    </source>
</evidence>
<dbReference type="CDD" id="cd04738">
    <property type="entry name" value="DHOD_2_like"/>
    <property type="match status" value="1"/>
</dbReference>
<evidence type="ECO:0000256" key="10">
    <source>
        <dbReference type="ARBA" id="ARBA00048639"/>
    </source>
</evidence>
<dbReference type="Proteomes" id="UP000766595">
    <property type="component" value="Unassembled WGS sequence"/>
</dbReference>
<dbReference type="InterPro" id="IPR005720">
    <property type="entry name" value="Dihydroorotate_DH_cat"/>
</dbReference>
<dbReference type="NCBIfam" id="NF003645">
    <property type="entry name" value="PRK05286.1-2"/>
    <property type="match status" value="1"/>
</dbReference>
<feature type="binding site" evidence="11">
    <location>
        <position position="203"/>
    </location>
    <ligand>
        <name>FMN</name>
        <dbReference type="ChEBI" id="CHEBI:58210"/>
    </ligand>
</feature>
<feature type="binding site" evidence="11">
    <location>
        <begin position="433"/>
        <end position="434"/>
    </location>
    <ligand>
        <name>FMN</name>
        <dbReference type="ChEBI" id="CHEBI:58210"/>
    </ligand>
</feature>
<dbReference type="InterPro" id="IPR005719">
    <property type="entry name" value="Dihydroorotate_DH_2"/>
</dbReference>
<feature type="domain" description="Dihydroorotate dehydrogenase catalytic" evidence="13">
    <location>
        <begin position="162"/>
        <end position="453"/>
    </location>
</feature>
<name>A0A947D8I3_9HYPH</name>
<keyword evidence="9 11" id="KW-0472">Membrane</keyword>
<feature type="binding site" evidence="11">
    <location>
        <position position="383"/>
    </location>
    <ligand>
        <name>FMN</name>
        <dbReference type="ChEBI" id="CHEBI:58210"/>
    </ligand>
</feature>
<dbReference type="InterPro" id="IPR001295">
    <property type="entry name" value="Dihydroorotate_DH_CS"/>
</dbReference>
<evidence type="ECO:0000313" key="14">
    <source>
        <dbReference type="EMBL" id="MBT9292044.1"/>
    </source>
</evidence>
<dbReference type="InterPro" id="IPR050074">
    <property type="entry name" value="DHO_dehydrogenase"/>
</dbReference>
<dbReference type="NCBIfam" id="TIGR01036">
    <property type="entry name" value="pyrD_sub2"/>
    <property type="match status" value="1"/>
</dbReference>
<keyword evidence="6 11" id="KW-0288">FMN</keyword>
<evidence type="ECO:0000256" key="7">
    <source>
        <dbReference type="ARBA" id="ARBA00022975"/>
    </source>
</evidence>
<dbReference type="AlphaFoldDB" id="A0A947D8I3"/>
<dbReference type="PROSITE" id="PS00911">
    <property type="entry name" value="DHODEHASE_1"/>
    <property type="match status" value="1"/>
</dbReference>
<dbReference type="Gene3D" id="3.20.20.70">
    <property type="entry name" value="Aldolase class I"/>
    <property type="match status" value="1"/>
</dbReference>
<comment type="cofactor">
    <cofactor evidence="11">
        <name>FMN</name>
        <dbReference type="ChEBI" id="CHEBI:58210"/>
    </cofactor>
    <text evidence="11">Binds 1 FMN per subunit.</text>
</comment>
<dbReference type="PANTHER" id="PTHR48109:SF4">
    <property type="entry name" value="DIHYDROOROTATE DEHYDROGENASE (QUINONE), MITOCHONDRIAL"/>
    <property type="match status" value="1"/>
</dbReference>
<feature type="binding site" evidence="11">
    <location>
        <position position="361"/>
    </location>
    <ligand>
        <name>FMN</name>
        <dbReference type="ChEBI" id="CHEBI:58210"/>
    </ligand>
</feature>
<accession>A0A947D8I3</accession>
<evidence type="ECO:0000256" key="8">
    <source>
        <dbReference type="ARBA" id="ARBA00023002"/>
    </source>
</evidence>
<evidence type="ECO:0000256" key="12">
    <source>
        <dbReference type="SAM" id="MobiDB-lite"/>
    </source>
</evidence>
<dbReference type="PROSITE" id="PS00912">
    <property type="entry name" value="DHODEHASE_2"/>
    <property type="match status" value="1"/>
</dbReference>
<comment type="subcellular location">
    <subcellularLocation>
        <location evidence="11">Cell membrane</location>
        <topology evidence="11">Peripheral membrane protein</topology>
    </subcellularLocation>
    <subcellularLocation>
        <location evidence="2">Membrane</location>
    </subcellularLocation>
</comment>
<gene>
    <name evidence="11" type="primary">pyrD</name>
    <name evidence="14" type="ORF">KL771_21450</name>
</gene>
<evidence type="ECO:0000259" key="13">
    <source>
        <dbReference type="Pfam" id="PF01180"/>
    </source>
</evidence>
<sequence length="479" mass="51315">MGRFRNVRQNLQDCECGGVDRSRGARPVRRRAGRSGRRLYPPVDARPGCRDRRAAFRRTGRSGPGCRRSGVSRRRPALRTFARRPVVSPSLRPPAAVRRRLDRAAAARTRRPPPLSGVRPVTLYGLARPALFRIDAETAHGLTLKALATGLVPACVPADPRLAVNRLGLAFPNPIGIAAGFDKNGEVPDAILRIGFGFAEVGTVTPQPQAGNPKPRVFRLPRDRAVINRLGFNNQGHAALRARLIDRRGRGGIVGVNIGANKDTVDRAADYVAGIEAFADLASYFTVNISSPNTVGLRDLQARAALGDLLARTLAARDDAATRHGRRVPVLLKIAPDLDAHGLEDVAAEALDKKVDGIIVSNTTLSREHLVEPAARETGGLSGRPLFLRSTAMLARMRLMVGPDMVLVGVGGVDSAETAFAKITAGADLVQIYTGLVYEGPGLVRSILDGLARQVRRDRLGSIAEAVGSEARRWAEAAG</sequence>
<reference evidence="14 15" key="1">
    <citation type="submission" date="2021-06" db="EMBL/GenBank/DDBJ databases">
        <authorList>
            <person name="Grouzdev D.S."/>
            <person name="Koziaeva V."/>
        </authorList>
    </citation>
    <scope>NUCLEOTIDE SEQUENCE [LARGE SCALE GENOMIC DNA]</scope>
    <source>
        <strain evidence="14 15">22</strain>
    </source>
</reference>
<evidence type="ECO:0000256" key="3">
    <source>
        <dbReference type="ARBA" id="ARBA00005161"/>
    </source>
</evidence>
<protein>
    <recommendedName>
        <fullName evidence="11">Dihydroorotate dehydrogenase (quinone)</fullName>
        <ecNumber evidence="11">1.3.5.2</ecNumber>
    </recommendedName>
    <alternativeName>
        <fullName evidence="11">DHOdehase</fullName>
        <shortName evidence="11">DHOD</shortName>
        <shortName evidence="11">DHODase</shortName>
    </alternativeName>
    <alternativeName>
        <fullName evidence="11">Dihydroorotate oxidase</fullName>
    </alternativeName>
</protein>
<dbReference type="HAMAP" id="MF_00225">
    <property type="entry name" value="DHO_dh_type2"/>
    <property type="match status" value="1"/>
</dbReference>
<organism evidence="14 15">
    <name type="scientific">Prosthecodimorpha staleyi</name>
    <dbReference type="NCBI Taxonomy" id="2840188"/>
    <lineage>
        <taxon>Bacteria</taxon>
        <taxon>Pseudomonadati</taxon>
        <taxon>Pseudomonadota</taxon>
        <taxon>Alphaproteobacteria</taxon>
        <taxon>Hyphomicrobiales</taxon>
        <taxon>Ancalomicrobiaceae</taxon>
        <taxon>Prosthecodimorpha</taxon>
    </lineage>
</organism>
<dbReference type="GO" id="GO:0006207">
    <property type="term" value="P:'de novo' pyrimidine nucleobase biosynthetic process"/>
    <property type="evidence" value="ECO:0007669"/>
    <property type="project" value="UniProtKB-UniRule"/>
</dbReference>
<feature type="binding site" evidence="11">
    <location>
        <position position="183"/>
    </location>
    <ligand>
        <name>substrate</name>
    </ligand>
</feature>
<feature type="active site" description="Nucleophile" evidence="11">
    <location>
        <position position="291"/>
    </location>
</feature>
<feature type="binding site" evidence="11">
    <location>
        <begin position="362"/>
        <end position="363"/>
    </location>
    <ligand>
        <name>substrate</name>
    </ligand>
</feature>
<feature type="binding site" evidence="11">
    <location>
        <position position="333"/>
    </location>
    <ligand>
        <name>FMN</name>
        <dbReference type="ChEBI" id="CHEBI:58210"/>
    </ligand>
</feature>
<comment type="catalytic activity">
    <reaction evidence="10 11">
        <text>(S)-dihydroorotate + a quinone = orotate + a quinol</text>
        <dbReference type="Rhea" id="RHEA:30187"/>
        <dbReference type="ChEBI" id="CHEBI:24646"/>
        <dbReference type="ChEBI" id="CHEBI:30839"/>
        <dbReference type="ChEBI" id="CHEBI:30864"/>
        <dbReference type="ChEBI" id="CHEBI:132124"/>
        <dbReference type="EC" id="1.3.5.2"/>
    </reaction>
</comment>